<dbReference type="EMBL" id="CAMPGE010003487">
    <property type="protein sequence ID" value="CAI2362322.1"/>
    <property type="molecule type" value="Genomic_DNA"/>
</dbReference>
<evidence type="ECO:0000313" key="2">
    <source>
        <dbReference type="Proteomes" id="UP001295684"/>
    </source>
</evidence>
<gene>
    <name evidence="1" type="ORF">ECRASSUSDP1_LOCUS3644</name>
</gene>
<dbReference type="Proteomes" id="UP001295684">
    <property type="component" value="Unassembled WGS sequence"/>
</dbReference>
<protein>
    <submittedName>
        <fullName evidence="1">Uncharacterized protein</fullName>
    </submittedName>
</protein>
<organism evidence="1 2">
    <name type="scientific">Euplotes crassus</name>
    <dbReference type="NCBI Taxonomy" id="5936"/>
    <lineage>
        <taxon>Eukaryota</taxon>
        <taxon>Sar</taxon>
        <taxon>Alveolata</taxon>
        <taxon>Ciliophora</taxon>
        <taxon>Intramacronucleata</taxon>
        <taxon>Spirotrichea</taxon>
        <taxon>Hypotrichia</taxon>
        <taxon>Euplotida</taxon>
        <taxon>Euplotidae</taxon>
        <taxon>Moneuplotes</taxon>
    </lineage>
</organism>
<accession>A0AAD1U4S5</accession>
<comment type="caution">
    <text evidence="1">The sequence shown here is derived from an EMBL/GenBank/DDBJ whole genome shotgun (WGS) entry which is preliminary data.</text>
</comment>
<proteinExistence type="predicted"/>
<reference evidence="1" key="1">
    <citation type="submission" date="2023-07" db="EMBL/GenBank/DDBJ databases">
        <authorList>
            <consortium name="AG Swart"/>
            <person name="Singh M."/>
            <person name="Singh A."/>
            <person name="Seah K."/>
            <person name="Emmerich C."/>
        </authorList>
    </citation>
    <scope>NUCLEOTIDE SEQUENCE</scope>
    <source>
        <strain evidence="1">DP1</strain>
    </source>
</reference>
<dbReference type="AlphaFoldDB" id="A0AAD1U4S5"/>
<sequence>MIVKLSSLIRNTSDSILACSKISQISISRMLHDGDVICIKRLFLRTNVCTPALKMLY</sequence>
<evidence type="ECO:0000313" key="1">
    <source>
        <dbReference type="EMBL" id="CAI2362322.1"/>
    </source>
</evidence>
<keyword evidence="2" id="KW-1185">Reference proteome</keyword>
<name>A0AAD1U4S5_EUPCR</name>